<comment type="subcellular location">
    <subcellularLocation>
        <location evidence="1">Cell membrane</location>
        <topology evidence="1">Multi-pass membrane protein</topology>
    </subcellularLocation>
</comment>
<dbReference type="GO" id="GO:0009103">
    <property type="term" value="P:lipopolysaccharide biosynthetic process"/>
    <property type="evidence" value="ECO:0007669"/>
    <property type="project" value="UniProtKB-ARBA"/>
</dbReference>
<evidence type="ECO:0000256" key="6">
    <source>
        <dbReference type="ARBA" id="ARBA00022989"/>
    </source>
</evidence>
<proteinExistence type="predicted"/>
<evidence type="ECO:0000313" key="10">
    <source>
        <dbReference type="EMBL" id="KKU01386.1"/>
    </source>
</evidence>
<feature type="transmembrane region" description="Helical" evidence="8">
    <location>
        <begin position="395"/>
        <end position="412"/>
    </location>
</feature>
<keyword evidence="2" id="KW-1003">Cell membrane</keyword>
<keyword evidence="5 8" id="KW-0812">Transmembrane</keyword>
<dbReference type="Proteomes" id="UP000034086">
    <property type="component" value="Unassembled WGS sequence"/>
</dbReference>
<feature type="transmembrane region" description="Helical" evidence="8">
    <location>
        <begin position="343"/>
        <end position="362"/>
    </location>
</feature>
<keyword evidence="3" id="KW-0328">Glycosyltransferase</keyword>
<evidence type="ECO:0000259" key="9">
    <source>
        <dbReference type="Pfam" id="PF13231"/>
    </source>
</evidence>
<dbReference type="PANTHER" id="PTHR33908">
    <property type="entry name" value="MANNOSYLTRANSFERASE YKCB-RELATED"/>
    <property type="match status" value="1"/>
</dbReference>
<dbReference type="InterPro" id="IPR038731">
    <property type="entry name" value="RgtA/B/C-like"/>
</dbReference>
<feature type="transmembrane region" description="Helical" evidence="8">
    <location>
        <begin position="223"/>
        <end position="242"/>
    </location>
</feature>
<feature type="transmembrane region" description="Helical" evidence="8">
    <location>
        <begin position="172"/>
        <end position="189"/>
    </location>
</feature>
<feature type="domain" description="Glycosyltransferase RgtA/B/C/D-like" evidence="9">
    <location>
        <begin position="75"/>
        <end position="234"/>
    </location>
</feature>
<dbReference type="EMBL" id="LCKQ01000042">
    <property type="protein sequence ID" value="KKU01386.1"/>
    <property type="molecule type" value="Genomic_DNA"/>
</dbReference>
<protein>
    <recommendedName>
        <fullName evidence="9">Glycosyltransferase RgtA/B/C/D-like domain-containing protein</fullName>
    </recommendedName>
</protein>
<name>A0A0G1LZJ5_9BACT</name>
<comment type="caution">
    <text evidence="10">The sequence shown here is derived from an EMBL/GenBank/DDBJ whole genome shotgun (WGS) entry which is preliminary data.</text>
</comment>
<reference evidence="10 11" key="1">
    <citation type="journal article" date="2015" name="Nature">
        <title>rRNA introns, odd ribosomes, and small enigmatic genomes across a large radiation of phyla.</title>
        <authorList>
            <person name="Brown C.T."/>
            <person name="Hug L.A."/>
            <person name="Thomas B.C."/>
            <person name="Sharon I."/>
            <person name="Castelle C.J."/>
            <person name="Singh A."/>
            <person name="Wilkins M.J."/>
            <person name="Williams K.H."/>
            <person name="Banfield J.F."/>
        </authorList>
    </citation>
    <scope>NUCLEOTIDE SEQUENCE [LARGE SCALE GENOMIC DNA]</scope>
</reference>
<dbReference type="Pfam" id="PF13231">
    <property type="entry name" value="PMT_2"/>
    <property type="match status" value="1"/>
</dbReference>
<feature type="transmembrane region" description="Helical" evidence="8">
    <location>
        <begin position="317"/>
        <end position="336"/>
    </location>
</feature>
<sequence length="544" mass="62508">MVHLDEVINRHFKVLVFAVLVLALTMRLLSIEKYPVSLSMDEVAIGYNAYSILNTGKDEFRESFPLAFRSAGDYKPPVNIYLAVPSIYLFGLTEFAVRLPVALIGSLTAVVLIFFLSSLGLSKAGSLFGGFWLSVLPWHIHFSRGSFEAITALFFLLLGSWLFILWTKSKKALILAGSVASFSLSVWAYHAERLFTPLVALFLFFLFKDRIELAKIKIKKQFLVAGIVLAIFATPFLKLTFFTEAISQRAASTSILREASLGNALHLGSYENLGERIFDNDFYLIFIHWLGKYLNYYDLRFWFWKGLAFTPPGYPDLGLLLAVDLPLFFLGVYALIKSKNEKLKGLALFWFFVGPLPASLTMNEQHPLRALVWIPFFAIVLGHGFDYLTKKVKSWGVFLYLAVLAINFVYFADIYTHHFPRYYSEYWQYGYKEVATYACENRDKYDNIVITDTFGGYGPLNTGLPYLYVLFYCDWDREIFLKTGGHSEKILFRRPNFEDFLKPEKMLLIGSPWDFLDELEKKGKDVYRLDYPNGKGAFIFKENR</sequence>
<evidence type="ECO:0000256" key="7">
    <source>
        <dbReference type="ARBA" id="ARBA00023136"/>
    </source>
</evidence>
<feature type="transmembrane region" description="Helical" evidence="8">
    <location>
        <begin position="12"/>
        <end position="31"/>
    </location>
</feature>
<dbReference type="GO" id="GO:0005886">
    <property type="term" value="C:plasma membrane"/>
    <property type="evidence" value="ECO:0007669"/>
    <property type="project" value="UniProtKB-SubCell"/>
</dbReference>
<gene>
    <name evidence="10" type="ORF">UX03_C0042G0003</name>
</gene>
<evidence type="ECO:0000313" key="11">
    <source>
        <dbReference type="Proteomes" id="UP000034086"/>
    </source>
</evidence>
<evidence type="ECO:0000256" key="5">
    <source>
        <dbReference type="ARBA" id="ARBA00022692"/>
    </source>
</evidence>
<feature type="transmembrane region" description="Helical" evidence="8">
    <location>
        <begin position="145"/>
        <end position="165"/>
    </location>
</feature>
<dbReference type="PANTHER" id="PTHR33908:SF3">
    <property type="entry name" value="UNDECAPRENYL PHOSPHATE-ALPHA-4-AMINO-4-DEOXY-L-ARABINOSE ARABINOSYL TRANSFERASE"/>
    <property type="match status" value="1"/>
</dbReference>
<evidence type="ECO:0000256" key="8">
    <source>
        <dbReference type="SAM" id="Phobius"/>
    </source>
</evidence>
<evidence type="ECO:0000256" key="1">
    <source>
        <dbReference type="ARBA" id="ARBA00004651"/>
    </source>
</evidence>
<feature type="transmembrane region" description="Helical" evidence="8">
    <location>
        <begin position="78"/>
        <end position="97"/>
    </location>
</feature>
<keyword evidence="4" id="KW-0808">Transferase</keyword>
<dbReference type="GO" id="GO:0010041">
    <property type="term" value="P:response to iron(III) ion"/>
    <property type="evidence" value="ECO:0007669"/>
    <property type="project" value="TreeGrafter"/>
</dbReference>
<evidence type="ECO:0000256" key="3">
    <source>
        <dbReference type="ARBA" id="ARBA00022676"/>
    </source>
</evidence>
<accession>A0A0G1LZJ5</accession>
<feature type="transmembrane region" description="Helical" evidence="8">
    <location>
        <begin position="109"/>
        <end position="133"/>
    </location>
</feature>
<dbReference type="InterPro" id="IPR050297">
    <property type="entry name" value="LipidA_mod_glycosyltrf_83"/>
</dbReference>
<keyword evidence="6 8" id="KW-1133">Transmembrane helix</keyword>
<feature type="transmembrane region" description="Helical" evidence="8">
    <location>
        <begin position="368"/>
        <end position="388"/>
    </location>
</feature>
<organism evidence="10 11">
    <name type="scientific">Candidatus Woesebacteria bacterium GW2011_GWE1_45_18</name>
    <dbReference type="NCBI Taxonomy" id="1618598"/>
    <lineage>
        <taxon>Bacteria</taxon>
        <taxon>Candidatus Woeseibacteriota</taxon>
    </lineage>
</organism>
<dbReference type="AlphaFoldDB" id="A0A0G1LZJ5"/>
<evidence type="ECO:0000256" key="4">
    <source>
        <dbReference type="ARBA" id="ARBA00022679"/>
    </source>
</evidence>
<dbReference type="GO" id="GO:0016763">
    <property type="term" value="F:pentosyltransferase activity"/>
    <property type="evidence" value="ECO:0007669"/>
    <property type="project" value="TreeGrafter"/>
</dbReference>
<keyword evidence="7 8" id="KW-0472">Membrane</keyword>
<evidence type="ECO:0000256" key="2">
    <source>
        <dbReference type="ARBA" id="ARBA00022475"/>
    </source>
</evidence>